<dbReference type="AlphaFoldDB" id="A0A931H722"/>
<organism evidence="1 2">
    <name type="scientific">Caenimonas aquaedulcis</name>
    <dbReference type="NCBI Taxonomy" id="2793270"/>
    <lineage>
        <taxon>Bacteria</taxon>
        <taxon>Pseudomonadati</taxon>
        <taxon>Pseudomonadota</taxon>
        <taxon>Betaproteobacteria</taxon>
        <taxon>Burkholderiales</taxon>
        <taxon>Comamonadaceae</taxon>
        <taxon>Caenimonas</taxon>
    </lineage>
</organism>
<dbReference type="EMBL" id="JADWYS010000001">
    <property type="protein sequence ID" value="MBG9389874.1"/>
    <property type="molecule type" value="Genomic_DNA"/>
</dbReference>
<gene>
    <name evidence="1" type="ORF">I5803_17720</name>
</gene>
<dbReference type="Proteomes" id="UP000651050">
    <property type="component" value="Unassembled WGS sequence"/>
</dbReference>
<name>A0A931H722_9BURK</name>
<keyword evidence="2" id="KW-1185">Reference proteome</keyword>
<evidence type="ECO:0000313" key="2">
    <source>
        <dbReference type="Proteomes" id="UP000651050"/>
    </source>
</evidence>
<comment type="caution">
    <text evidence="1">The sequence shown here is derived from an EMBL/GenBank/DDBJ whole genome shotgun (WGS) entry which is preliminary data.</text>
</comment>
<reference evidence="1" key="1">
    <citation type="submission" date="2020-11" db="EMBL/GenBank/DDBJ databases">
        <title>Bacterial whole genome sequence for Caenimonas sp. DR4.4.</title>
        <authorList>
            <person name="Le V."/>
            <person name="Ko S.-R."/>
            <person name="Ahn C.-Y."/>
            <person name="Oh H.-M."/>
        </authorList>
    </citation>
    <scope>NUCLEOTIDE SEQUENCE</scope>
    <source>
        <strain evidence="1">DR4.4</strain>
    </source>
</reference>
<protein>
    <submittedName>
        <fullName evidence="1">Uncharacterized protein</fullName>
    </submittedName>
</protein>
<proteinExistence type="predicted"/>
<accession>A0A931H722</accession>
<evidence type="ECO:0000313" key="1">
    <source>
        <dbReference type="EMBL" id="MBG9389874.1"/>
    </source>
</evidence>
<sequence length="105" mass="10933">MAGALAGCSDCQNQILDSAWSPTGALKAMVFHRECGATVGFNTQIAIVPAGASAGIVGNVVIVDGKSAARVKWLSERTLLVENLGSGRVFKKEGEIEGVAIRYEP</sequence>
<dbReference type="RefSeq" id="WP_196987645.1">
    <property type="nucleotide sequence ID" value="NZ_JADWYS010000001.1"/>
</dbReference>